<dbReference type="Pfam" id="PF00989">
    <property type="entry name" value="PAS"/>
    <property type="match status" value="1"/>
</dbReference>
<dbReference type="RefSeq" id="WP_109967577.1">
    <property type="nucleotide sequence ID" value="NZ_CP176093.1"/>
</dbReference>
<dbReference type="SUPFAM" id="SSF55785">
    <property type="entry name" value="PYP-like sensor domain (PAS domain)"/>
    <property type="match status" value="2"/>
</dbReference>
<keyword evidence="4" id="KW-0808">Transferase</keyword>
<dbReference type="InterPro" id="IPR036890">
    <property type="entry name" value="HATPase_C_sf"/>
</dbReference>
<dbReference type="GO" id="GO:0000160">
    <property type="term" value="P:phosphorelay signal transduction system"/>
    <property type="evidence" value="ECO:0007669"/>
    <property type="project" value="InterPro"/>
</dbReference>
<dbReference type="OrthoDB" id="8127at2157"/>
<dbReference type="GO" id="GO:0006355">
    <property type="term" value="P:regulation of DNA-templated transcription"/>
    <property type="evidence" value="ECO:0007669"/>
    <property type="project" value="InterPro"/>
</dbReference>
<evidence type="ECO:0000256" key="1">
    <source>
        <dbReference type="ARBA" id="ARBA00000085"/>
    </source>
</evidence>
<dbReference type="Pfam" id="PF13426">
    <property type="entry name" value="PAS_9"/>
    <property type="match status" value="1"/>
</dbReference>
<evidence type="ECO:0000259" key="10">
    <source>
        <dbReference type="PROSITE" id="PS50113"/>
    </source>
</evidence>
<comment type="catalytic activity">
    <reaction evidence="1">
        <text>ATP + protein L-histidine = ADP + protein N-phospho-L-histidine.</text>
        <dbReference type="EC" id="2.7.13.3"/>
    </reaction>
</comment>
<dbReference type="CDD" id="cd00075">
    <property type="entry name" value="HATPase"/>
    <property type="match status" value="1"/>
</dbReference>
<dbReference type="PROSITE" id="PS50113">
    <property type="entry name" value="PAC"/>
    <property type="match status" value="1"/>
</dbReference>
<comment type="caution">
    <text evidence="11">The sequence shown here is derived from an EMBL/GenBank/DDBJ whole genome shotgun (WGS) entry which is preliminary data.</text>
</comment>
<dbReference type="GO" id="GO:0004673">
    <property type="term" value="F:protein histidine kinase activity"/>
    <property type="evidence" value="ECO:0007669"/>
    <property type="project" value="UniProtKB-EC"/>
</dbReference>
<evidence type="ECO:0000313" key="11">
    <source>
        <dbReference type="EMBL" id="PWR74298.1"/>
    </source>
</evidence>
<feature type="domain" description="Response regulatory" evidence="8">
    <location>
        <begin position="3"/>
        <end position="118"/>
    </location>
</feature>
<feature type="domain" description="PAS" evidence="9">
    <location>
        <begin position="134"/>
        <end position="177"/>
    </location>
</feature>
<dbReference type="SMART" id="SM00086">
    <property type="entry name" value="PAC"/>
    <property type="match status" value="2"/>
</dbReference>
<dbReference type="SUPFAM" id="SSF52172">
    <property type="entry name" value="CheY-like"/>
    <property type="match status" value="1"/>
</dbReference>
<dbReference type="CDD" id="cd00130">
    <property type="entry name" value="PAS"/>
    <property type="match status" value="2"/>
</dbReference>
<dbReference type="Pfam" id="PF02518">
    <property type="entry name" value="HATPase_c"/>
    <property type="match status" value="1"/>
</dbReference>
<dbReference type="Gene3D" id="3.40.50.2300">
    <property type="match status" value="1"/>
</dbReference>
<feature type="domain" description="PAC" evidence="10">
    <location>
        <begin position="527"/>
        <end position="578"/>
    </location>
</feature>
<evidence type="ECO:0000256" key="6">
    <source>
        <dbReference type="PROSITE-ProRule" id="PRU00169"/>
    </source>
</evidence>
<dbReference type="InterPro" id="IPR052162">
    <property type="entry name" value="Sensor_kinase/Photoreceptor"/>
</dbReference>
<dbReference type="Gene3D" id="3.30.450.40">
    <property type="match status" value="1"/>
</dbReference>
<evidence type="ECO:0000256" key="2">
    <source>
        <dbReference type="ARBA" id="ARBA00012438"/>
    </source>
</evidence>
<evidence type="ECO:0000256" key="4">
    <source>
        <dbReference type="ARBA" id="ARBA00022679"/>
    </source>
</evidence>
<dbReference type="GeneID" id="97549680"/>
<dbReference type="PROSITE" id="PS50109">
    <property type="entry name" value="HIS_KIN"/>
    <property type="match status" value="1"/>
</dbReference>
<dbReference type="SUPFAM" id="SSF55874">
    <property type="entry name" value="ATPase domain of HSP90 chaperone/DNA topoisomerase II/histidine kinase"/>
    <property type="match status" value="1"/>
</dbReference>
<dbReference type="PANTHER" id="PTHR43304:SF1">
    <property type="entry name" value="PAC DOMAIN-CONTAINING PROTEIN"/>
    <property type="match status" value="1"/>
</dbReference>
<evidence type="ECO:0000256" key="5">
    <source>
        <dbReference type="ARBA" id="ARBA00022777"/>
    </source>
</evidence>
<dbReference type="InterPro" id="IPR005467">
    <property type="entry name" value="His_kinase_dom"/>
</dbReference>
<protein>
    <recommendedName>
        <fullName evidence="2">histidine kinase</fullName>
        <ecNumber evidence="2">2.7.13.3</ecNumber>
    </recommendedName>
</protein>
<dbReference type="NCBIfam" id="TIGR00229">
    <property type="entry name" value="sensory_box"/>
    <property type="match status" value="2"/>
</dbReference>
<dbReference type="SMART" id="SM00091">
    <property type="entry name" value="PAS"/>
    <property type="match status" value="2"/>
</dbReference>
<dbReference type="AlphaFoldDB" id="A0A2V2ND10"/>
<dbReference type="Gene3D" id="3.30.450.20">
    <property type="entry name" value="PAS domain"/>
    <property type="match status" value="2"/>
</dbReference>
<accession>A0A2V2ND10</accession>
<dbReference type="EMBL" id="QGMY01000002">
    <property type="protein sequence ID" value="PWR74298.1"/>
    <property type="molecule type" value="Genomic_DNA"/>
</dbReference>
<dbReference type="PROSITE" id="PS50112">
    <property type="entry name" value="PAS"/>
    <property type="match status" value="2"/>
</dbReference>
<organism evidence="11 12">
    <name type="scientific">Methanospirillum lacunae</name>
    <dbReference type="NCBI Taxonomy" id="668570"/>
    <lineage>
        <taxon>Archaea</taxon>
        <taxon>Methanobacteriati</taxon>
        <taxon>Methanobacteriota</taxon>
        <taxon>Stenosarchaea group</taxon>
        <taxon>Methanomicrobia</taxon>
        <taxon>Methanomicrobiales</taxon>
        <taxon>Methanospirillaceae</taxon>
        <taxon>Methanospirillum</taxon>
    </lineage>
</organism>
<feature type="modified residue" description="4-aspartylphosphate" evidence="6">
    <location>
        <position position="53"/>
    </location>
</feature>
<dbReference type="EC" id="2.7.13.3" evidence="2"/>
<gene>
    <name evidence="11" type="ORF">DK846_03900</name>
</gene>
<dbReference type="PANTHER" id="PTHR43304">
    <property type="entry name" value="PHYTOCHROME-LIKE PROTEIN CPH1"/>
    <property type="match status" value="1"/>
</dbReference>
<sequence>MITVLLVDDEPVLLDIGRMFLEKIGEFKIHVAQSGEEAINKLHIGEYDAVVSDYEMPEMSGLLLLREVRTTWPDLPFILFTGRGREEIVIEALNSGADFYLQKGGDPKAQFTELAHKIKKAVSTRSASTKLKESEETFRQFFESAGEAIFILDHDRIVDSNQRGITLLGLDRETVIGIVPSEISTSVQPDGRSAKDLFELNIFRALSGEIPVFEWQFFRPDGTVIDTSVTMSQLVIHGRILLQAIVRDISVRKKEEKSRMLNEIRLEAMIGLYAIRDKNLKDITDFALESAVTITESQYGYLAFLTDDEHTMTLYSWSERTLNECVVSEKPISYQVKNTGLWGEAVRKRTAVITNEYSPNPSEIKELLPINIPFKRHMNVPVFNSGKIVMVAGVANKTEEYNDEDVRQLNLLMNGTWGIVRRKKTEEILQTKNFELAAAYEQIRITEEELKMSEGRYRGLVERSEDLIIMLNDQYMPIYISPSFYEMTGYDISKVLGKPLRLDLFSQDDQDKIARMQMEVCTGKPISHFEIQIKCKDGRYVTLDMRGVPIYHENQFNGIQIIGRDISAYKSVQKALMQKNHRLQLLSDLTRHDILNKLTTLGGFLDLVKDGDEYDKYISDTINQAQNAVDGIKYLIEFTRDYQSLGIRESEWINAGKAFDQAASQLNLNGITIDNQVSDIFVRTDPLFSRALYNLMENSLRHGEKVNNIKMSVRADGNSITLILEDNGVGVLPEEKLRIFEQGVGHNTGLGLFLVHEILTSTGLDISETGIPGEGARFEIQVPVGLYRIETKRS</sequence>
<evidence type="ECO:0000259" key="8">
    <source>
        <dbReference type="PROSITE" id="PS50110"/>
    </source>
</evidence>
<feature type="domain" description="Histidine kinase" evidence="7">
    <location>
        <begin position="589"/>
        <end position="786"/>
    </location>
</feature>
<evidence type="ECO:0000313" key="12">
    <source>
        <dbReference type="Proteomes" id="UP000245657"/>
    </source>
</evidence>
<dbReference type="InterPro" id="IPR003018">
    <property type="entry name" value="GAF"/>
</dbReference>
<name>A0A2V2ND10_9EURY</name>
<dbReference type="Proteomes" id="UP000245657">
    <property type="component" value="Unassembled WGS sequence"/>
</dbReference>
<dbReference type="PRINTS" id="PR00344">
    <property type="entry name" value="BCTRLSENSOR"/>
</dbReference>
<dbReference type="InterPro" id="IPR035965">
    <property type="entry name" value="PAS-like_dom_sf"/>
</dbReference>
<dbReference type="Gene3D" id="3.30.565.10">
    <property type="entry name" value="Histidine kinase-like ATPase, C-terminal domain"/>
    <property type="match status" value="1"/>
</dbReference>
<dbReference type="InterPro" id="IPR001610">
    <property type="entry name" value="PAC"/>
</dbReference>
<dbReference type="CDD" id="cd00156">
    <property type="entry name" value="REC"/>
    <property type="match status" value="1"/>
</dbReference>
<dbReference type="InterPro" id="IPR029016">
    <property type="entry name" value="GAF-like_dom_sf"/>
</dbReference>
<feature type="domain" description="PAS" evidence="9">
    <location>
        <begin position="453"/>
        <end position="524"/>
    </location>
</feature>
<dbReference type="PROSITE" id="PS50110">
    <property type="entry name" value="RESPONSE_REGULATORY"/>
    <property type="match status" value="1"/>
</dbReference>
<dbReference type="InterPro" id="IPR000014">
    <property type="entry name" value="PAS"/>
</dbReference>
<dbReference type="InterPro" id="IPR003594">
    <property type="entry name" value="HATPase_dom"/>
</dbReference>
<keyword evidence="5" id="KW-0418">Kinase</keyword>
<reference evidence="11 12" key="1">
    <citation type="submission" date="2018-05" db="EMBL/GenBank/DDBJ databases">
        <title>Draft genome of Methanospirillum lacunae Ki8-1.</title>
        <authorList>
            <person name="Dueholm M.S."/>
            <person name="Nielsen P.H."/>
            <person name="Bakmann L.F."/>
            <person name="Otzen D.E."/>
        </authorList>
    </citation>
    <scope>NUCLEOTIDE SEQUENCE [LARGE SCALE GENOMIC DNA]</scope>
    <source>
        <strain evidence="11 12">Ki8-1</strain>
    </source>
</reference>
<evidence type="ECO:0000259" key="7">
    <source>
        <dbReference type="PROSITE" id="PS50109"/>
    </source>
</evidence>
<dbReference type="SMART" id="SM00448">
    <property type="entry name" value="REC"/>
    <property type="match status" value="1"/>
</dbReference>
<dbReference type="SUPFAM" id="SSF55781">
    <property type="entry name" value="GAF domain-like"/>
    <property type="match status" value="1"/>
</dbReference>
<evidence type="ECO:0000259" key="9">
    <source>
        <dbReference type="PROSITE" id="PS50112"/>
    </source>
</evidence>
<evidence type="ECO:0000256" key="3">
    <source>
        <dbReference type="ARBA" id="ARBA00022553"/>
    </source>
</evidence>
<dbReference type="InterPro" id="IPR013767">
    <property type="entry name" value="PAS_fold"/>
</dbReference>
<dbReference type="InterPro" id="IPR001789">
    <property type="entry name" value="Sig_transdc_resp-reg_receiver"/>
</dbReference>
<dbReference type="Pfam" id="PF00072">
    <property type="entry name" value="Response_reg"/>
    <property type="match status" value="1"/>
</dbReference>
<proteinExistence type="predicted"/>
<dbReference type="InterPro" id="IPR000700">
    <property type="entry name" value="PAS-assoc_C"/>
</dbReference>
<keyword evidence="12" id="KW-1185">Reference proteome</keyword>
<dbReference type="InterPro" id="IPR004358">
    <property type="entry name" value="Sig_transdc_His_kin-like_C"/>
</dbReference>
<keyword evidence="3 6" id="KW-0597">Phosphoprotein</keyword>
<dbReference type="SMART" id="SM00387">
    <property type="entry name" value="HATPase_c"/>
    <property type="match status" value="1"/>
</dbReference>
<dbReference type="InterPro" id="IPR011006">
    <property type="entry name" value="CheY-like_superfamily"/>
</dbReference>
<dbReference type="Pfam" id="PF13185">
    <property type="entry name" value="GAF_2"/>
    <property type="match status" value="1"/>
</dbReference>